<feature type="transmembrane region" description="Helical" evidence="7">
    <location>
        <begin position="707"/>
        <end position="727"/>
    </location>
</feature>
<dbReference type="InterPro" id="IPR050250">
    <property type="entry name" value="Macrolide_Exporter_MacB"/>
</dbReference>
<keyword evidence="5 7" id="KW-0472">Membrane</keyword>
<dbReference type="InterPro" id="IPR003838">
    <property type="entry name" value="ABC3_permease_C"/>
</dbReference>
<feature type="domain" description="ABC3 transporter permease C-terminal" evidence="8">
    <location>
        <begin position="267"/>
        <end position="385"/>
    </location>
</feature>
<dbReference type="AlphaFoldDB" id="A0A927ZJN4"/>
<organism evidence="9 10">
    <name type="scientific">Clostridium sulfidigenes</name>
    <dbReference type="NCBI Taxonomy" id="318464"/>
    <lineage>
        <taxon>Bacteria</taxon>
        <taxon>Bacillati</taxon>
        <taxon>Bacillota</taxon>
        <taxon>Clostridia</taxon>
        <taxon>Eubacteriales</taxon>
        <taxon>Clostridiaceae</taxon>
        <taxon>Clostridium</taxon>
    </lineage>
</organism>
<dbReference type="Proteomes" id="UP000768462">
    <property type="component" value="Unassembled WGS sequence"/>
</dbReference>
<keyword evidence="3 7" id="KW-0812">Transmembrane</keyword>
<evidence type="ECO:0000313" key="9">
    <source>
        <dbReference type="EMBL" id="MBE6060987.1"/>
    </source>
</evidence>
<feature type="transmembrane region" description="Helical" evidence="7">
    <location>
        <begin position="791"/>
        <end position="815"/>
    </location>
</feature>
<reference evidence="9" key="1">
    <citation type="submission" date="2019-04" db="EMBL/GenBank/DDBJ databases">
        <title>Evolution of Biomass-Degrading Anaerobic Consortia Revealed by Metagenomics.</title>
        <authorList>
            <person name="Peng X."/>
        </authorList>
    </citation>
    <scope>NUCLEOTIDE SEQUENCE</scope>
    <source>
        <strain evidence="9">SIG254</strain>
    </source>
</reference>
<evidence type="ECO:0000256" key="4">
    <source>
        <dbReference type="ARBA" id="ARBA00022989"/>
    </source>
</evidence>
<protein>
    <submittedName>
        <fullName evidence="9">ABC transporter permease</fullName>
    </submittedName>
</protein>
<feature type="transmembrane region" description="Helical" evidence="7">
    <location>
        <begin position="21"/>
        <end position="47"/>
    </location>
</feature>
<feature type="transmembrane region" description="Helical" evidence="7">
    <location>
        <begin position="351"/>
        <end position="375"/>
    </location>
</feature>
<evidence type="ECO:0000256" key="2">
    <source>
        <dbReference type="ARBA" id="ARBA00022475"/>
    </source>
</evidence>
<evidence type="ECO:0000256" key="6">
    <source>
        <dbReference type="ARBA" id="ARBA00038076"/>
    </source>
</evidence>
<feature type="transmembrane region" description="Helical" evidence="7">
    <location>
        <begin position="432"/>
        <end position="453"/>
    </location>
</feature>
<feature type="transmembrane region" description="Helical" evidence="7">
    <location>
        <begin position="761"/>
        <end position="785"/>
    </location>
</feature>
<evidence type="ECO:0000256" key="7">
    <source>
        <dbReference type="SAM" id="Phobius"/>
    </source>
</evidence>
<dbReference type="PANTHER" id="PTHR30572:SF4">
    <property type="entry name" value="ABC TRANSPORTER PERMEASE YTRF"/>
    <property type="match status" value="1"/>
</dbReference>
<feature type="transmembrane region" description="Helical" evidence="7">
    <location>
        <begin position="266"/>
        <end position="289"/>
    </location>
</feature>
<name>A0A927ZJN4_9CLOT</name>
<dbReference type="EMBL" id="SVCM01000142">
    <property type="protein sequence ID" value="MBE6060987.1"/>
    <property type="molecule type" value="Genomic_DNA"/>
</dbReference>
<accession>A0A927ZJN4</accession>
<dbReference type="PANTHER" id="PTHR30572">
    <property type="entry name" value="MEMBRANE COMPONENT OF TRANSPORTER-RELATED"/>
    <property type="match status" value="1"/>
</dbReference>
<evidence type="ECO:0000256" key="1">
    <source>
        <dbReference type="ARBA" id="ARBA00004651"/>
    </source>
</evidence>
<proteinExistence type="inferred from homology"/>
<keyword evidence="2" id="KW-1003">Cell membrane</keyword>
<evidence type="ECO:0000259" key="8">
    <source>
        <dbReference type="Pfam" id="PF02687"/>
    </source>
</evidence>
<gene>
    <name evidence="9" type="ORF">E7215_12550</name>
</gene>
<comment type="caution">
    <text evidence="9">The sequence shown here is derived from an EMBL/GenBank/DDBJ whole genome shotgun (WGS) entry which is preliminary data.</text>
</comment>
<evidence type="ECO:0000256" key="3">
    <source>
        <dbReference type="ARBA" id="ARBA00022692"/>
    </source>
</evidence>
<feature type="transmembrane region" description="Helical" evidence="7">
    <location>
        <begin position="310"/>
        <end position="331"/>
    </location>
</feature>
<sequence>MKSFWGIVPRYIIKNKKRVSSIAVGIVLSIALIMTLCIMAESCIIAGTQNVKNSIGSYYDINITTSDSKAIDELREDKVVNDLAVVLPLGISKMENTKYSIAINGYDDNINNFMNIKLMEGRKPNSDNEIALEQWILEHFHEEYKVGDKIKLRYKLNYMSKEEPKEVEREFTLVGIFEYKSSFKKNSQESIGWVTRKFAEKNFHEQKIIENDIAYEGFINLNSQYSINTGNLHLINDKKYSNIEFEVSYEKLKLQEEIKIINIGCYILFVIFAIVVSIIIYNVFEVSVIERKKEFGVLRAIGSSPNRIRALVMIEGIIIGMISIPIGIIIGNSITKLMMIFLGYEKLSSLLIIPKTGVIFSIIIGLFAVIIGTYFPSKKASKVSPMEAISESESINFKKNSFSVDNIKIHGKEVKFSSEMAIISIKRNKKKFITSTISLSMTILLLMSAYYVIKNSNPIESFKNSYGNADFKITTNNAKGIEETDIAEINNVDGVSINSKIKFGQAVLYADREMITKDGLKYLEGRSKRSASESEMFTKGIYSFNIKLFAYDKNTMESIKEKVIEGNIDDINSEPTIVISQNLNNYNYTNIKVGDKVQVDLEVFNDKGDIMGVKTEEFKVGALVDNDKFQASDGFISIAAILSDEDATKYLDMNGYQLIKLTIDNGIKYEEAHTNLEMALNKIGATNLESYKVKYKEVKKQYSELSVVLYSFIFIVALISMINLINIMKMNVIARSKEIGMLRAIGFGIDEVKQMIMVEGVLYGVVSSVLGSILGSLLTYFIYVIFKTFTWNFPIITIIVISLSTITVTTLSSVISSRQLFKSSIVDSIRSVE</sequence>
<dbReference type="GO" id="GO:0005886">
    <property type="term" value="C:plasma membrane"/>
    <property type="evidence" value="ECO:0007669"/>
    <property type="project" value="UniProtKB-SubCell"/>
</dbReference>
<evidence type="ECO:0000313" key="10">
    <source>
        <dbReference type="Proteomes" id="UP000768462"/>
    </source>
</evidence>
<evidence type="ECO:0000256" key="5">
    <source>
        <dbReference type="ARBA" id="ARBA00023136"/>
    </source>
</evidence>
<feature type="domain" description="ABC3 transporter permease C-terminal" evidence="8">
    <location>
        <begin position="711"/>
        <end position="824"/>
    </location>
</feature>
<dbReference type="Pfam" id="PF02687">
    <property type="entry name" value="FtsX"/>
    <property type="match status" value="2"/>
</dbReference>
<comment type="subcellular location">
    <subcellularLocation>
        <location evidence="1">Cell membrane</location>
        <topology evidence="1">Multi-pass membrane protein</topology>
    </subcellularLocation>
</comment>
<comment type="similarity">
    <text evidence="6">Belongs to the ABC-4 integral membrane protein family.</text>
</comment>
<keyword evidence="4 7" id="KW-1133">Transmembrane helix</keyword>
<dbReference type="GO" id="GO:0022857">
    <property type="term" value="F:transmembrane transporter activity"/>
    <property type="evidence" value="ECO:0007669"/>
    <property type="project" value="TreeGrafter"/>
</dbReference>